<proteinExistence type="predicted"/>
<evidence type="ECO:0000313" key="2">
    <source>
        <dbReference type="Proteomes" id="UP000824469"/>
    </source>
</evidence>
<gene>
    <name evidence="1" type="ORF">KI387_039892</name>
</gene>
<organism evidence="1 2">
    <name type="scientific">Taxus chinensis</name>
    <name type="common">Chinese yew</name>
    <name type="synonym">Taxus wallichiana var. chinensis</name>
    <dbReference type="NCBI Taxonomy" id="29808"/>
    <lineage>
        <taxon>Eukaryota</taxon>
        <taxon>Viridiplantae</taxon>
        <taxon>Streptophyta</taxon>
        <taxon>Embryophyta</taxon>
        <taxon>Tracheophyta</taxon>
        <taxon>Spermatophyta</taxon>
        <taxon>Pinopsida</taxon>
        <taxon>Pinidae</taxon>
        <taxon>Conifers II</taxon>
        <taxon>Cupressales</taxon>
        <taxon>Taxaceae</taxon>
        <taxon>Taxus</taxon>
    </lineage>
</organism>
<dbReference type="AlphaFoldDB" id="A0AA38F8A8"/>
<sequence length="55" mass="6273">LKTRVGFRTTTAALARVAVTRPPPCLGRQLQNRLQNCSLLRAAVLHRMQKNLYLR</sequence>
<feature type="non-terminal residue" evidence="1">
    <location>
        <position position="1"/>
    </location>
</feature>
<name>A0AA38F8A8_TAXCH</name>
<feature type="non-terminal residue" evidence="1">
    <location>
        <position position="55"/>
    </location>
</feature>
<dbReference type="Proteomes" id="UP000824469">
    <property type="component" value="Unassembled WGS sequence"/>
</dbReference>
<dbReference type="EMBL" id="JAHRHJ020000011">
    <property type="protein sequence ID" value="KAH9296304.1"/>
    <property type="molecule type" value="Genomic_DNA"/>
</dbReference>
<keyword evidence="2" id="KW-1185">Reference proteome</keyword>
<comment type="caution">
    <text evidence="1">The sequence shown here is derived from an EMBL/GenBank/DDBJ whole genome shotgun (WGS) entry which is preliminary data.</text>
</comment>
<protein>
    <submittedName>
        <fullName evidence="1">Uncharacterized protein</fullName>
    </submittedName>
</protein>
<reference evidence="1 2" key="1">
    <citation type="journal article" date="2021" name="Nat. Plants">
        <title>The Taxus genome provides insights into paclitaxel biosynthesis.</title>
        <authorList>
            <person name="Xiong X."/>
            <person name="Gou J."/>
            <person name="Liao Q."/>
            <person name="Li Y."/>
            <person name="Zhou Q."/>
            <person name="Bi G."/>
            <person name="Li C."/>
            <person name="Du R."/>
            <person name="Wang X."/>
            <person name="Sun T."/>
            <person name="Guo L."/>
            <person name="Liang H."/>
            <person name="Lu P."/>
            <person name="Wu Y."/>
            <person name="Zhang Z."/>
            <person name="Ro D.K."/>
            <person name="Shang Y."/>
            <person name="Huang S."/>
            <person name="Yan J."/>
        </authorList>
    </citation>
    <scope>NUCLEOTIDE SEQUENCE [LARGE SCALE GENOMIC DNA]</scope>
    <source>
        <strain evidence="1">Ta-2019</strain>
    </source>
</reference>
<evidence type="ECO:0000313" key="1">
    <source>
        <dbReference type="EMBL" id="KAH9296304.1"/>
    </source>
</evidence>
<accession>A0AA38F8A8</accession>